<dbReference type="Gene3D" id="2.30.30.110">
    <property type="match status" value="1"/>
</dbReference>
<dbReference type="SUPFAM" id="SSF50118">
    <property type="entry name" value="Cell growth inhibitor/plasmid maintenance toxic component"/>
    <property type="match status" value="1"/>
</dbReference>
<evidence type="ECO:0000313" key="2">
    <source>
        <dbReference type="Proteomes" id="UP001596456"/>
    </source>
</evidence>
<dbReference type="InterPro" id="IPR011067">
    <property type="entry name" value="Plasmid_toxin/cell-grow_inhib"/>
</dbReference>
<name>A0ABW2KWW0_9PROT</name>
<protein>
    <submittedName>
        <fullName evidence="1">Type II toxin-antitoxin system PemK/MazF family toxin</fullName>
    </submittedName>
</protein>
<dbReference type="RefSeq" id="WP_377359371.1">
    <property type="nucleotide sequence ID" value="NZ_JBHTCM010000010.1"/>
</dbReference>
<proteinExistence type="predicted"/>
<dbReference type="Pfam" id="PF02452">
    <property type="entry name" value="PemK_toxin"/>
    <property type="match status" value="1"/>
</dbReference>
<accession>A0ABW2KWW0</accession>
<dbReference type="EMBL" id="JBHTCM010000010">
    <property type="protein sequence ID" value="MFC7333954.1"/>
    <property type="molecule type" value="Genomic_DNA"/>
</dbReference>
<comment type="caution">
    <text evidence="1">The sequence shown here is derived from an EMBL/GenBank/DDBJ whole genome shotgun (WGS) entry which is preliminary data.</text>
</comment>
<reference evidence="2" key="1">
    <citation type="journal article" date="2019" name="Int. J. Syst. Evol. Microbiol.">
        <title>The Global Catalogue of Microorganisms (GCM) 10K type strain sequencing project: providing services to taxonomists for standard genome sequencing and annotation.</title>
        <authorList>
            <consortium name="The Broad Institute Genomics Platform"/>
            <consortium name="The Broad Institute Genome Sequencing Center for Infectious Disease"/>
            <person name="Wu L."/>
            <person name="Ma J."/>
        </authorList>
    </citation>
    <scope>NUCLEOTIDE SEQUENCE [LARGE SCALE GENOMIC DNA]</scope>
    <source>
        <strain evidence="2">CGMCC 1.16275</strain>
    </source>
</reference>
<sequence length="121" mass="13316">MPTFEPFEVVTVPFPFVERPVLKRRPAVVISRPVLQDRLGLIWVVMITSARNEAWPGDIPVADITLAGLSRPSVIRPCKMSVIEPTEIRAIGRLDGDVIDALTRALAEILPPLQSRTTGPP</sequence>
<keyword evidence="2" id="KW-1185">Reference proteome</keyword>
<gene>
    <name evidence="1" type="ORF">ACFQPS_12340</name>
</gene>
<dbReference type="InterPro" id="IPR003477">
    <property type="entry name" value="PemK-like"/>
</dbReference>
<dbReference type="Proteomes" id="UP001596456">
    <property type="component" value="Unassembled WGS sequence"/>
</dbReference>
<organism evidence="1 2">
    <name type="scientific">Rhodocista pekingensis</name>
    <dbReference type="NCBI Taxonomy" id="201185"/>
    <lineage>
        <taxon>Bacteria</taxon>
        <taxon>Pseudomonadati</taxon>
        <taxon>Pseudomonadota</taxon>
        <taxon>Alphaproteobacteria</taxon>
        <taxon>Rhodospirillales</taxon>
        <taxon>Azospirillaceae</taxon>
        <taxon>Rhodocista</taxon>
    </lineage>
</organism>
<evidence type="ECO:0000313" key="1">
    <source>
        <dbReference type="EMBL" id="MFC7333954.1"/>
    </source>
</evidence>